<evidence type="ECO:0000313" key="2">
    <source>
        <dbReference type="Proteomes" id="UP000298714"/>
    </source>
</evidence>
<proteinExistence type="predicted"/>
<evidence type="ECO:0000313" key="1">
    <source>
        <dbReference type="EMBL" id="QCI80106.1"/>
    </source>
</evidence>
<sequence>MRTTRSSTPSSPAPLQEPVKADWVVRKTNDGFKIVDLYIQGVSLVITQQADFAARIDQAGTPQKGIDQLIALMRNTQTASAK</sequence>
<dbReference type="EMBL" id="CP039704">
    <property type="protein sequence ID" value="QCI80106.1"/>
    <property type="molecule type" value="Genomic_DNA"/>
</dbReference>
<name>A0A4D7CBS3_9SPHN</name>
<keyword evidence="2" id="KW-1185">Reference proteome</keyword>
<reference evidence="2" key="1">
    <citation type="submission" date="2019-04" db="EMBL/GenBank/DDBJ databases">
        <title>Complete genome sequence of Sphingomonas sp. W1-2-3.</title>
        <authorList>
            <person name="Im W.T."/>
        </authorList>
    </citation>
    <scope>NUCLEOTIDE SEQUENCE [LARGE SCALE GENOMIC DNA]</scope>
    <source>
        <strain evidence="2">W1-2-3</strain>
    </source>
</reference>
<dbReference type="KEGG" id="hgn:E6W36_13115"/>
<dbReference type="InterPro" id="IPR042245">
    <property type="entry name" value="Tgt2/MlaC_sf"/>
</dbReference>
<dbReference type="Proteomes" id="UP000298714">
    <property type="component" value="Chromosome"/>
</dbReference>
<dbReference type="Pfam" id="PF05494">
    <property type="entry name" value="MlaC"/>
    <property type="match status" value="1"/>
</dbReference>
<dbReference type="InterPro" id="IPR008869">
    <property type="entry name" value="MlaC/ttg2D"/>
</dbReference>
<accession>A0A4D7CBS3</accession>
<dbReference type="AlphaFoldDB" id="A0A4D7CBS3"/>
<organism evidence="1 2">
    <name type="scientific">Hankyongella ginsenosidimutans</name>
    <dbReference type="NCBI Taxonomy" id="1763828"/>
    <lineage>
        <taxon>Bacteria</taxon>
        <taxon>Pseudomonadati</taxon>
        <taxon>Pseudomonadota</taxon>
        <taxon>Alphaproteobacteria</taxon>
        <taxon>Sphingomonadales</taxon>
        <taxon>Sphingomonadaceae</taxon>
        <taxon>Hankyongella</taxon>
    </lineage>
</organism>
<gene>
    <name evidence="1" type="ORF">E6W36_13115</name>
</gene>
<protein>
    <submittedName>
        <fullName evidence="1">ABC transporter substrate-binding protein</fullName>
    </submittedName>
</protein>
<dbReference type="Gene3D" id="3.10.450.710">
    <property type="entry name" value="Tgt2/MlaC"/>
    <property type="match status" value="1"/>
</dbReference>